<dbReference type="PANTHER" id="PTHR37323:SF1">
    <property type="entry name" value="L-ORNITHINE N(ALPHA)-ACYLTRANSFERASE"/>
    <property type="match status" value="1"/>
</dbReference>
<dbReference type="SUPFAM" id="SSF55729">
    <property type="entry name" value="Acyl-CoA N-acyltransferases (Nat)"/>
    <property type="match status" value="1"/>
</dbReference>
<sequence>MAETGRSGSTVLASTGGSNRDGTNRYSLHLTGKASDVRAAQRLRHRVFAGEMGATVQGDAPGRESDDFDEFCDHLVVRDDGSGELVGTYRMLPPHRASAAGRLYSDAEFDLARLDPIRPDTVETGRSCVHPRHRNGAVVGLMWAGIARYMLLHGHRWLAGCASVPLRDGGGTAAGVWNVVSRRYYAPETRRVRPYTPWRVDSREQPERGGTPPLLRGYLRLGARVCGPPAHDREFEVADFFVLLDTEAMDRRYLERFLGAAG</sequence>
<organism evidence="7 8">
    <name type="scientific">Actinopolyspora biskrensis</name>
    <dbReference type="NCBI Taxonomy" id="1470178"/>
    <lineage>
        <taxon>Bacteria</taxon>
        <taxon>Bacillati</taxon>
        <taxon>Actinomycetota</taxon>
        <taxon>Actinomycetes</taxon>
        <taxon>Actinopolysporales</taxon>
        <taxon>Actinopolysporaceae</taxon>
        <taxon>Actinopolyspora</taxon>
    </lineage>
</organism>
<dbReference type="GO" id="GO:0006629">
    <property type="term" value="P:lipid metabolic process"/>
    <property type="evidence" value="ECO:0007669"/>
    <property type="project" value="UniProtKB-KW"/>
</dbReference>
<evidence type="ECO:0000256" key="3">
    <source>
        <dbReference type="ARBA" id="ARBA00022679"/>
    </source>
</evidence>
<evidence type="ECO:0000313" key="7">
    <source>
        <dbReference type="EMBL" id="NYH79625.1"/>
    </source>
</evidence>
<evidence type="ECO:0000313" key="8">
    <source>
        <dbReference type="Proteomes" id="UP000548304"/>
    </source>
</evidence>
<keyword evidence="8" id="KW-1185">Reference proteome</keyword>
<evidence type="ECO:0000256" key="5">
    <source>
        <dbReference type="ARBA" id="ARBA00023315"/>
    </source>
</evidence>
<keyword evidence="4" id="KW-0443">Lipid metabolism</keyword>
<gene>
    <name evidence="7" type="ORF">FHR84_002963</name>
</gene>
<keyword evidence="5" id="KW-0012">Acyltransferase</keyword>
<feature type="region of interest" description="Disordered" evidence="6">
    <location>
        <begin position="1"/>
        <end position="26"/>
    </location>
</feature>
<keyword evidence="2" id="KW-0444">Lipid biosynthesis</keyword>
<comment type="pathway">
    <text evidence="1">Lipid metabolism.</text>
</comment>
<dbReference type="GO" id="GO:0016746">
    <property type="term" value="F:acyltransferase activity"/>
    <property type="evidence" value="ECO:0007669"/>
    <property type="project" value="UniProtKB-KW"/>
</dbReference>
<dbReference type="AlphaFoldDB" id="A0A852Z2Z1"/>
<evidence type="ECO:0000256" key="6">
    <source>
        <dbReference type="SAM" id="MobiDB-lite"/>
    </source>
</evidence>
<dbReference type="Pfam" id="PF13444">
    <property type="entry name" value="Acetyltransf_5"/>
    <property type="match status" value="1"/>
</dbReference>
<dbReference type="Proteomes" id="UP000548304">
    <property type="component" value="Unassembled WGS sequence"/>
</dbReference>
<accession>A0A852Z2Z1</accession>
<keyword evidence="3" id="KW-0808">Transferase</keyword>
<dbReference type="InterPro" id="IPR016181">
    <property type="entry name" value="Acyl_CoA_acyltransferase"/>
</dbReference>
<comment type="caution">
    <text evidence="7">The sequence shown here is derived from an EMBL/GenBank/DDBJ whole genome shotgun (WGS) entry which is preliminary data.</text>
</comment>
<evidence type="ECO:0000256" key="1">
    <source>
        <dbReference type="ARBA" id="ARBA00005189"/>
    </source>
</evidence>
<dbReference type="Gene3D" id="3.40.630.30">
    <property type="match status" value="1"/>
</dbReference>
<protein>
    <submittedName>
        <fullName evidence="7">Putative hemolysin</fullName>
    </submittedName>
</protein>
<dbReference type="RefSeq" id="WP_179536027.1">
    <property type="nucleotide sequence ID" value="NZ_JACBYW010000005.1"/>
</dbReference>
<evidence type="ECO:0000256" key="2">
    <source>
        <dbReference type="ARBA" id="ARBA00022516"/>
    </source>
</evidence>
<name>A0A852Z2Z1_9ACTN</name>
<dbReference type="InterPro" id="IPR052351">
    <property type="entry name" value="Ornithine_N-alpha-AT"/>
</dbReference>
<evidence type="ECO:0000256" key="4">
    <source>
        <dbReference type="ARBA" id="ARBA00023098"/>
    </source>
</evidence>
<dbReference type="EMBL" id="JACBYW010000005">
    <property type="protein sequence ID" value="NYH79625.1"/>
    <property type="molecule type" value="Genomic_DNA"/>
</dbReference>
<proteinExistence type="predicted"/>
<dbReference type="PANTHER" id="PTHR37323">
    <property type="entry name" value="GCN5-RELATED N-ACETYLTRANSFERASE"/>
    <property type="match status" value="1"/>
</dbReference>
<reference evidence="7 8" key="1">
    <citation type="submission" date="2020-07" db="EMBL/GenBank/DDBJ databases">
        <title>Genomic Encyclopedia of Type Strains, Phase III (KMG-III): the genomes of soil and plant-associated and newly described type strains.</title>
        <authorList>
            <person name="Whitman W."/>
        </authorList>
    </citation>
    <scope>NUCLEOTIDE SEQUENCE [LARGE SCALE GENOMIC DNA]</scope>
    <source>
        <strain evidence="7 8">CECT 8576</strain>
    </source>
</reference>